<evidence type="ECO:0000256" key="1">
    <source>
        <dbReference type="ARBA" id="ARBA00006285"/>
    </source>
</evidence>
<dbReference type="EMBL" id="JACDUR010000007">
    <property type="protein sequence ID" value="MBA2895305.1"/>
    <property type="molecule type" value="Genomic_DNA"/>
</dbReference>
<gene>
    <name evidence="7" type="ORF">HNR30_006691</name>
</gene>
<sequence>MNERPQVVPALQEWTGGTGEFRLAPDSRVICADPALGADLAAELGIGHATEGEGDIVLELAPTGRGDESYRLQADPGGVRISAPTARGLYYGTRTLVQILRSGAMPCGVAQDWPNYPVRGYMLDVGRRYVTPELIHRLIRLMGRFKLNELQLHLNDNEIKAPEGDWSKALHGFRLRSDAFPGLASEQAYSRAEWDTFEDLAAAHAITIVPEIDAPAHSRSFIAHDPSIGHDDGNSDHLDLANPAATDLVKAVFTEFAPWFRGPALHFGADEYYQSKQLWKEFFNDLAAHVRSLGKQPRAWGGFTRLSPTGDTAGFDPDVVINSWNNGFYGPDGARDDSYRLINSNDDLLYIVPKADYYHGYGLDAEWLYNHWEPHVFADGQQLEPGDPRLLGAMPALWNDLVREDYSEEWMYELIEESLGVLAQKMWSGAGAGLPYDRFARLVAMNTTTPKGA</sequence>
<dbReference type="AlphaFoldDB" id="A0A7W0CQ85"/>
<dbReference type="GO" id="GO:0004563">
    <property type="term" value="F:beta-N-acetylhexosaminidase activity"/>
    <property type="evidence" value="ECO:0007669"/>
    <property type="project" value="UniProtKB-EC"/>
</dbReference>
<dbReference type="PANTHER" id="PTHR43678">
    <property type="entry name" value="PUTATIVE (AFU_ORTHOLOGUE AFUA_2G00640)-RELATED"/>
    <property type="match status" value="1"/>
</dbReference>
<feature type="active site" description="Proton donor" evidence="4">
    <location>
        <position position="271"/>
    </location>
</feature>
<evidence type="ECO:0000313" key="7">
    <source>
        <dbReference type="EMBL" id="MBA2895305.1"/>
    </source>
</evidence>
<dbReference type="Gene3D" id="3.20.20.80">
    <property type="entry name" value="Glycosidases"/>
    <property type="match status" value="1"/>
</dbReference>
<dbReference type="Pfam" id="PF00728">
    <property type="entry name" value="Glyco_hydro_20"/>
    <property type="match status" value="1"/>
</dbReference>
<dbReference type="InterPro" id="IPR025705">
    <property type="entry name" value="Beta_hexosaminidase_sua/sub"/>
</dbReference>
<keyword evidence="8" id="KW-1185">Reference proteome</keyword>
<comment type="similarity">
    <text evidence="1">Belongs to the glycosyl hydrolase 20 family.</text>
</comment>
<evidence type="ECO:0000256" key="2">
    <source>
        <dbReference type="ARBA" id="ARBA00022801"/>
    </source>
</evidence>
<evidence type="ECO:0000259" key="6">
    <source>
        <dbReference type="Pfam" id="PF02838"/>
    </source>
</evidence>
<dbReference type="PRINTS" id="PR00738">
    <property type="entry name" value="GLHYDRLASE20"/>
</dbReference>
<dbReference type="InterPro" id="IPR017853">
    <property type="entry name" value="GH"/>
</dbReference>
<dbReference type="InterPro" id="IPR029018">
    <property type="entry name" value="Hex-like_dom2"/>
</dbReference>
<dbReference type="Pfam" id="PF02838">
    <property type="entry name" value="Glyco_hydro_20b"/>
    <property type="match status" value="1"/>
</dbReference>
<reference evidence="7 8" key="1">
    <citation type="submission" date="2020-07" db="EMBL/GenBank/DDBJ databases">
        <title>Genomic Encyclopedia of Type Strains, Phase IV (KMG-IV): sequencing the most valuable type-strain genomes for metagenomic binning, comparative biology and taxonomic classification.</title>
        <authorList>
            <person name="Goeker M."/>
        </authorList>
    </citation>
    <scope>NUCLEOTIDE SEQUENCE [LARGE SCALE GENOMIC DNA]</scope>
    <source>
        <strain evidence="7 8">DSM 45533</strain>
    </source>
</reference>
<feature type="domain" description="Beta-hexosaminidase bacterial type N-terminal" evidence="6">
    <location>
        <begin position="5"/>
        <end position="113"/>
    </location>
</feature>
<evidence type="ECO:0000256" key="4">
    <source>
        <dbReference type="PIRSR" id="PIRSR625705-1"/>
    </source>
</evidence>
<comment type="caution">
    <text evidence="7">The sequence shown here is derived from an EMBL/GenBank/DDBJ whole genome shotgun (WGS) entry which is preliminary data.</text>
</comment>
<keyword evidence="2 7" id="KW-0378">Hydrolase</keyword>
<dbReference type="Proteomes" id="UP000530928">
    <property type="component" value="Unassembled WGS sequence"/>
</dbReference>
<proteinExistence type="inferred from homology"/>
<feature type="domain" description="Glycoside hydrolase family 20 catalytic" evidence="5">
    <location>
        <begin position="116"/>
        <end position="409"/>
    </location>
</feature>
<name>A0A7W0CQ85_9ACTN</name>
<organism evidence="7 8">
    <name type="scientific">Nonomuraea soli</name>
    <dbReference type="NCBI Taxonomy" id="1032476"/>
    <lineage>
        <taxon>Bacteria</taxon>
        <taxon>Bacillati</taxon>
        <taxon>Actinomycetota</taxon>
        <taxon>Actinomycetes</taxon>
        <taxon>Streptosporangiales</taxon>
        <taxon>Streptosporangiaceae</taxon>
        <taxon>Nonomuraea</taxon>
    </lineage>
</organism>
<dbReference type="InterPro" id="IPR052764">
    <property type="entry name" value="GH20_Enzymes"/>
</dbReference>
<dbReference type="InterPro" id="IPR015882">
    <property type="entry name" value="HEX_bac_N"/>
</dbReference>
<dbReference type="PANTHER" id="PTHR43678:SF1">
    <property type="entry name" value="BETA-N-ACETYLHEXOSAMINIDASE"/>
    <property type="match status" value="1"/>
</dbReference>
<dbReference type="SUPFAM" id="SSF51445">
    <property type="entry name" value="(Trans)glycosidases"/>
    <property type="match status" value="1"/>
</dbReference>
<dbReference type="InterPro" id="IPR015883">
    <property type="entry name" value="Glyco_hydro_20_cat"/>
</dbReference>
<dbReference type="EC" id="3.2.1.52" evidence="7"/>
<evidence type="ECO:0000259" key="5">
    <source>
        <dbReference type="Pfam" id="PF00728"/>
    </source>
</evidence>
<protein>
    <submittedName>
        <fullName evidence="7">Hexosaminidase</fullName>
        <ecNumber evidence="7">3.2.1.52</ecNumber>
    </submittedName>
</protein>
<dbReference type="GO" id="GO:0005975">
    <property type="term" value="P:carbohydrate metabolic process"/>
    <property type="evidence" value="ECO:0007669"/>
    <property type="project" value="InterPro"/>
</dbReference>
<evidence type="ECO:0000256" key="3">
    <source>
        <dbReference type="ARBA" id="ARBA00023295"/>
    </source>
</evidence>
<dbReference type="RefSeq" id="WP_181614073.1">
    <property type="nucleotide sequence ID" value="NZ_BAABAM010000009.1"/>
</dbReference>
<evidence type="ECO:0000313" key="8">
    <source>
        <dbReference type="Proteomes" id="UP000530928"/>
    </source>
</evidence>
<keyword evidence="3 7" id="KW-0326">Glycosidase</keyword>
<dbReference type="Gene3D" id="3.30.379.10">
    <property type="entry name" value="Chitobiase/beta-hexosaminidase domain 2-like"/>
    <property type="match status" value="1"/>
</dbReference>
<dbReference type="CDD" id="cd06564">
    <property type="entry name" value="GH20_DspB_LnbB-like"/>
    <property type="match status" value="1"/>
</dbReference>
<dbReference type="SUPFAM" id="SSF55545">
    <property type="entry name" value="beta-N-acetylhexosaminidase-like domain"/>
    <property type="match status" value="1"/>
</dbReference>
<accession>A0A7W0CQ85</accession>